<gene>
    <name evidence="2" type="ORF">F4553_003517</name>
</gene>
<dbReference type="Proteomes" id="UP000587527">
    <property type="component" value="Unassembled WGS sequence"/>
</dbReference>
<dbReference type="RefSeq" id="WP_312875248.1">
    <property type="nucleotide sequence ID" value="NZ_JACHMN010000002.1"/>
</dbReference>
<keyword evidence="3" id="KW-1185">Reference proteome</keyword>
<evidence type="ECO:0000313" key="3">
    <source>
        <dbReference type="Proteomes" id="UP000587527"/>
    </source>
</evidence>
<protein>
    <recommendedName>
        <fullName evidence="4">SRPBCC family protein</fullName>
    </recommendedName>
</protein>
<dbReference type="SUPFAM" id="SSF55961">
    <property type="entry name" value="Bet v1-like"/>
    <property type="match status" value="1"/>
</dbReference>
<sequence length="229" mass="25158">MLYVETTLRASLDDCWRATQDPAQHQRWDARFTRIDYLPFNGGQQVFEYATGVLPGLTIRGTGTTAGERVRPDGTRISVLRFASDHPLSLIRSGSGWWRYVPTADGLRFLTGYDYAPGWGRLGPSADRVFRPLMGWATAWSFDRLRIWLDHGVPPERTLLIALAEVAVRLLAVVLAALVGGFLPMLVAAAAGLLIPPSPVTPAARRCLRRPLDRRAATAPAALATLETP</sequence>
<evidence type="ECO:0000313" key="2">
    <source>
        <dbReference type="EMBL" id="MBB5870138.1"/>
    </source>
</evidence>
<feature type="transmembrane region" description="Helical" evidence="1">
    <location>
        <begin position="170"/>
        <end position="195"/>
    </location>
</feature>
<evidence type="ECO:0008006" key="4">
    <source>
        <dbReference type="Google" id="ProtNLM"/>
    </source>
</evidence>
<keyword evidence="1" id="KW-0472">Membrane</keyword>
<name>A0A841BRV8_9ACTN</name>
<dbReference type="Gene3D" id="3.30.530.20">
    <property type="match status" value="1"/>
</dbReference>
<keyword evidence="1" id="KW-1133">Transmembrane helix</keyword>
<keyword evidence="1" id="KW-0812">Transmembrane</keyword>
<dbReference type="EMBL" id="JACHMN010000002">
    <property type="protein sequence ID" value="MBB5870138.1"/>
    <property type="molecule type" value="Genomic_DNA"/>
</dbReference>
<proteinExistence type="predicted"/>
<evidence type="ECO:0000256" key="1">
    <source>
        <dbReference type="SAM" id="Phobius"/>
    </source>
</evidence>
<reference evidence="2 3" key="1">
    <citation type="submission" date="2020-08" db="EMBL/GenBank/DDBJ databases">
        <title>Sequencing the genomes of 1000 actinobacteria strains.</title>
        <authorList>
            <person name="Klenk H.-P."/>
        </authorList>
    </citation>
    <scope>NUCLEOTIDE SEQUENCE [LARGE SCALE GENOMIC DNA]</scope>
    <source>
        <strain evidence="2 3">DSM 45362</strain>
    </source>
</reference>
<dbReference type="AlphaFoldDB" id="A0A841BRV8"/>
<accession>A0A841BRV8</accession>
<comment type="caution">
    <text evidence="2">The sequence shown here is derived from an EMBL/GenBank/DDBJ whole genome shotgun (WGS) entry which is preliminary data.</text>
</comment>
<organism evidence="2 3">
    <name type="scientific">Allocatelliglobosispora scoriae</name>
    <dbReference type="NCBI Taxonomy" id="643052"/>
    <lineage>
        <taxon>Bacteria</taxon>
        <taxon>Bacillati</taxon>
        <taxon>Actinomycetota</taxon>
        <taxon>Actinomycetes</taxon>
        <taxon>Micromonosporales</taxon>
        <taxon>Micromonosporaceae</taxon>
        <taxon>Allocatelliglobosispora</taxon>
    </lineage>
</organism>
<dbReference type="InterPro" id="IPR023393">
    <property type="entry name" value="START-like_dom_sf"/>
</dbReference>